<dbReference type="GO" id="GO:0005814">
    <property type="term" value="C:centriole"/>
    <property type="evidence" value="ECO:0007669"/>
    <property type="project" value="UniProtKB-SubCell"/>
</dbReference>
<dbReference type="FunFam" id="3.40.850.10:FF:000012">
    <property type="entry name" value="Kinesin-like protein"/>
    <property type="match status" value="1"/>
</dbReference>
<evidence type="ECO:0000256" key="1">
    <source>
        <dbReference type="ARBA" id="ARBA00004114"/>
    </source>
</evidence>
<feature type="region of interest" description="Disordered" evidence="15">
    <location>
        <begin position="1248"/>
        <end position="1272"/>
    </location>
</feature>
<dbReference type="FunFam" id="1.10.150.50:FF:000052">
    <property type="entry name" value="Kinesin family member 24"/>
    <property type="match status" value="1"/>
</dbReference>
<evidence type="ECO:0000256" key="10">
    <source>
        <dbReference type="ARBA" id="ARBA00057466"/>
    </source>
</evidence>
<evidence type="ECO:0000256" key="8">
    <source>
        <dbReference type="ARBA" id="ARBA00023175"/>
    </source>
</evidence>
<dbReference type="InterPro" id="IPR019821">
    <property type="entry name" value="Kinesin_motor_CS"/>
</dbReference>
<dbReference type="GO" id="GO:0008017">
    <property type="term" value="F:microtubule binding"/>
    <property type="evidence" value="ECO:0007669"/>
    <property type="project" value="InterPro"/>
</dbReference>
<keyword evidence="8 14" id="KW-0505">Motor protein</keyword>
<keyword evidence="18" id="KW-1185">Reference proteome</keyword>
<proteinExistence type="inferred from homology"/>
<keyword evidence="9" id="KW-0206">Cytoskeleton</keyword>
<dbReference type="SMART" id="SM00129">
    <property type="entry name" value="KISc"/>
    <property type="match status" value="1"/>
</dbReference>
<comment type="similarity">
    <text evidence="11">Belongs to the TRAFAC class myosin-kinesin ATPase superfamily. Kinesin family. KIN-13 subfamily.</text>
</comment>
<comment type="subcellular location">
    <subcellularLocation>
        <location evidence="1">Cytoplasm</location>
        <location evidence="1">Cytoskeleton</location>
        <location evidence="1">Microtubule organizing center</location>
        <location evidence="1">Centrosome</location>
        <location evidence="1">Centriole</location>
    </subcellularLocation>
</comment>
<organism evidence="17 18">
    <name type="scientific">Glaucidium brasilianum</name>
    <name type="common">Ferruginous pygmy-owl</name>
    <dbReference type="NCBI Taxonomy" id="78217"/>
    <lineage>
        <taxon>Eukaryota</taxon>
        <taxon>Metazoa</taxon>
        <taxon>Chordata</taxon>
        <taxon>Craniata</taxon>
        <taxon>Vertebrata</taxon>
        <taxon>Euteleostomi</taxon>
        <taxon>Archelosauria</taxon>
        <taxon>Archosauria</taxon>
        <taxon>Dinosauria</taxon>
        <taxon>Saurischia</taxon>
        <taxon>Theropoda</taxon>
        <taxon>Coelurosauria</taxon>
        <taxon>Aves</taxon>
        <taxon>Neognathae</taxon>
        <taxon>Neoaves</taxon>
        <taxon>Telluraves</taxon>
        <taxon>Strigiformes</taxon>
        <taxon>Strigidae</taxon>
        <taxon>Glaucidium</taxon>
    </lineage>
</organism>
<feature type="compositionally biased region" description="Low complexity" evidence="15">
    <location>
        <begin position="1318"/>
        <end position="1335"/>
    </location>
</feature>
<evidence type="ECO:0000259" key="16">
    <source>
        <dbReference type="PROSITE" id="PS50067"/>
    </source>
</evidence>
<comment type="caution">
    <text evidence="17">The sequence shown here is derived from an EMBL/GenBank/DDBJ whole genome shotgun (WGS) entry which is preliminary data.</text>
</comment>
<feature type="domain" description="Kinesin motor" evidence="16">
    <location>
        <begin position="220"/>
        <end position="543"/>
    </location>
</feature>
<sequence length="1423" mass="159474">MASCLYECLCEAELEKYYPHFAAFGLQKIDELAKVSMKDYTKLGVHDMNDRKRLFQLIRIIKIMQEEDIADLSKQDFQTSGLFIQPQVTRSGPCRQLRFESFFEEKDGTIKDSESESYGSSDPSANEEKNSVGEMLGHIQPHDSELIRLTRRDLNTSGICTKKGLSCPPVPDDIAPFLGDSEAPIIQRITHISGYNYGLPHSYIRSSTSEKETPWTESEKIRVCVRKRPLGLREERRGEVNIITVKDKETLLLHEKKEAVDLTQYILQHVFYFDEVFGESCTNQDVYMKTAHPLIQHIFNGGNATCFAYGQTGAGKTYTMIGTQRNPGLYALAAKDIFRHLETSQSRKDLIVFISFYEIYCGQLYDLLNGRKRLFAREDSKHVVQIVGLREVQVDSVDLLLEVILKGGKERSTGATGVNSDSSRSHAIIQIQIKDTANRTFGRISFIDLAGSERAADARDSDRQTKMEGAEINQSLLALKECIRALDQEHAHTPFRQSKLTQVLKDSFIGNSKTCMIANVSPSHIATEHTLNTLRYADRVKELKKGIKFSTPVTNRHRTVGNLSPKRVQNCPSLPPGEKSSPKKVKLGLQHPSNSTKPKACPAALQPVSVPFASTPRGINKGHAYKGNPSSPWFHHTSLVKGVLRIAHPLKKKADDLSPHSEKNPTVKDFVIKNAAMAETRESGQRDKYMQDRSPVQCLKVQTVQPVQKQLVSRDDFSFGDGNLPSNSRQEWGSTFAKQCVETWTNMPPFQKEREEHLRLYHQQFQQPPILQQNLNYQPLERFLTQYKPQEIQLKQELSLTPTEVQSKEGMQLEDLDDSDFSEDSFSPVCSEKSMKRNASKCSQHSFFLHQREQGTEEQKGQERQDLFFKYAIPMQEHELDDSWNHSGGSPKAEESIKNAGCSKTPSDWSYDLPIESSPSNTAEKPYGLQEDPACNWKNDKDLLADHKQYKSKHRCLVYSSEATVTPEKNASNSYVSPVLKSETPEGKEINLQHEEKEESTLDRQAALAGDVKWKAQKNGVNHYGSSSCSSEFTSELMASHTLSLLDYEETTDTESSNQQKSPCVKPMSDMNMQGSQNRFEEDSWQCTRSRALTDSMLELGEQVRHGGRHCALLRSPQTGDKWHSPGCCHVKPCCCLLGSGSSKQGAVHSLFVGRDLTETSPAESTGSRGEREGGLFLSNSTRKGGRQCDADVEDKISNSGKSNSNQGPRVEPMAPEINGDIPEKSYFPGASCFLSVGHTDYAVQSPSQESSLLLQPTSGQRNEDFSHSDDTAQSLLSNEEIGLLKNKLTQSIFTQETFPADSRFPTKDSKPLANAKSPSGMSTSSSPNSTSEMGKWQREALEKAQQAVIWAHRQQLDEMASLCFKEECLINQMSAMDFQNFVTKLDEVLVLKLKCIQTMRAQLQLCLASPGTDMCLQTPLPV</sequence>
<evidence type="ECO:0000256" key="15">
    <source>
        <dbReference type="SAM" id="MobiDB-lite"/>
    </source>
</evidence>
<evidence type="ECO:0000313" key="18">
    <source>
        <dbReference type="Proteomes" id="UP000591073"/>
    </source>
</evidence>
<dbReference type="InterPro" id="IPR027640">
    <property type="entry name" value="Kinesin-like_fam"/>
</dbReference>
<accession>A0A7L0RSQ1</accession>
<evidence type="ECO:0000256" key="6">
    <source>
        <dbReference type="ARBA" id="ARBA00022794"/>
    </source>
</evidence>
<name>A0A7L0RSQ1_GLABR</name>
<feature type="compositionally biased region" description="Basic and acidic residues" evidence="15">
    <location>
        <begin position="1187"/>
        <end position="1197"/>
    </location>
</feature>
<evidence type="ECO:0000256" key="9">
    <source>
        <dbReference type="ARBA" id="ARBA00023212"/>
    </source>
</evidence>
<dbReference type="Pfam" id="PF00225">
    <property type="entry name" value="Kinesin"/>
    <property type="match status" value="1"/>
</dbReference>
<dbReference type="GO" id="GO:0005524">
    <property type="term" value="F:ATP binding"/>
    <property type="evidence" value="ECO:0007669"/>
    <property type="project" value="UniProtKB-UniRule"/>
</dbReference>
<dbReference type="CDD" id="cd09541">
    <property type="entry name" value="SAM_KIF24-like"/>
    <property type="match status" value="1"/>
</dbReference>
<feature type="region of interest" description="Disordered" evidence="15">
    <location>
        <begin position="1300"/>
        <end position="1338"/>
    </location>
</feature>
<evidence type="ECO:0000256" key="11">
    <source>
        <dbReference type="ARBA" id="ARBA00061030"/>
    </source>
</evidence>
<evidence type="ECO:0000256" key="14">
    <source>
        <dbReference type="PROSITE-ProRule" id="PRU00283"/>
    </source>
</evidence>
<keyword evidence="7 14" id="KW-0067">ATP-binding</keyword>
<dbReference type="GO" id="GO:0003777">
    <property type="term" value="F:microtubule motor activity"/>
    <property type="evidence" value="ECO:0007669"/>
    <property type="project" value="InterPro"/>
</dbReference>
<feature type="compositionally biased region" description="Basic and acidic residues" evidence="15">
    <location>
        <begin position="1262"/>
        <end position="1271"/>
    </location>
</feature>
<dbReference type="GO" id="GO:0007019">
    <property type="term" value="P:microtubule depolymerization"/>
    <property type="evidence" value="ECO:0007669"/>
    <property type="project" value="TreeGrafter"/>
</dbReference>
<feature type="region of interest" description="Disordered" evidence="15">
    <location>
        <begin position="108"/>
        <end position="131"/>
    </location>
</feature>
<dbReference type="InterPro" id="IPR027417">
    <property type="entry name" value="P-loop_NTPase"/>
</dbReference>
<dbReference type="InterPro" id="IPR036961">
    <property type="entry name" value="Kinesin_motor_dom_sf"/>
</dbReference>
<dbReference type="PANTHER" id="PTHR47971:SF20">
    <property type="entry name" value="KINESIN-LIKE PROTEIN KIF24"/>
    <property type="match status" value="1"/>
</dbReference>
<dbReference type="PRINTS" id="PR00380">
    <property type="entry name" value="KINESINHEAVY"/>
</dbReference>
<evidence type="ECO:0000256" key="5">
    <source>
        <dbReference type="ARBA" id="ARBA00022741"/>
    </source>
</evidence>
<dbReference type="PANTHER" id="PTHR47971">
    <property type="entry name" value="KINESIN-RELATED PROTEIN 6"/>
    <property type="match status" value="1"/>
</dbReference>
<feature type="non-terminal residue" evidence="17">
    <location>
        <position position="1423"/>
    </location>
</feature>
<evidence type="ECO:0000313" key="17">
    <source>
        <dbReference type="EMBL" id="NXL33073.1"/>
    </source>
</evidence>
<feature type="region of interest" description="Disordered" evidence="15">
    <location>
        <begin position="881"/>
        <end position="905"/>
    </location>
</feature>
<evidence type="ECO:0000256" key="4">
    <source>
        <dbReference type="ARBA" id="ARBA00022701"/>
    </source>
</evidence>
<feature type="region of interest" description="Disordered" evidence="15">
    <location>
        <begin position="1049"/>
        <end position="1082"/>
    </location>
</feature>
<feature type="binding site" evidence="14">
    <location>
        <begin position="310"/>
        <end position="317"/>
    </location>
    <ligand>
        <name>ATP</name>
        <dbReference type="ChEBI" id="CHEBI:30616"/>
    </ligand>
</feature>
<gene>
    <name evidence="17" type="primary">Kif24</name>
    <name evidence="17" type="ORF">GLABRA_R07888</name>
</gene>
<dbReference type="GO" id="GO:0005874">
    <property type="term" value="C:microtubule"/>
    <property type="evidence" value="ECO:0007669"/>
    <property type="project" value="UniProtKB-KW"/>
</dbReference>
<dbReference type="EMBL" id="VXAP01000193">
    <property type="protein sequence ID" value="NXL33073.1"/>
    <property type="molecule type" value="Genomic_DNA"/>
</dbReference>
<evidence type="ECO:0000256" key="3">
    <source>
        <dbReference type="ARBA" id="ARBA00022553"/>
    </source>
</evidence>
<keyword evidence="3" id="KW-0597">Phosphoprotein</keyword>
<dbReference type="OrthoDB" id="3176171at2759"/>
<dbReference type="PROSITE" id="PS00411">
    <property type="entry name" value="KINESIN_MOTOR_1"/>
    <property type="match status" value="1"/>
</dbReference>
<keyword evidence="6" id="KW-0970">Cilium biogenesis/degradation</keyword>
<dbReference type="SUPFAM" id="SSF52540">
    <property type="entry name" value="P-loop containing nucleoside triphosphate hydrolases"/>
    <property type="match status" value="1"/>
</dbReference>
<evidence type="ECO:0000256" key="7">
    <source>
        <dbReference type="ARBA" id="ARBA00022840"/>
    </source>
</evidence>
<keyword evidence="5 14" id="KW-0547">Nucleotide-binding</keyword>
<evidence type="ECO:0000256" key="12">
    <source>
        <dbReference type="ARBA" id="ARBA00064835"/>
    </source>
</evidence>
<feature type="region of interest" description="Disordered" evidence="15">
    <location>
        <begin position="1159"/>
        <end position="1222"/>
    </location>
</feature>
<feature type="compositionally biased region" description="Polar residues" evidence="15">
    <location>
        <begin position="1198"/>
        <end position="1208"/>
    </location>
</feature>
<dbReference type="Gene3D" id="1.10.150.50">
    <property type="entry name" value="Transcription Factor, Ets-1"/>
    <property type="match status" value="1"/>
</dbReference>
<dbReference type="GO" id="GO:0007018">
    <property type="term" value="P:microtubule-based movement"/>
    <property type="evidence" value="ECO:0007669"/>
    <property type="project" value="InterPro"/>
</dbReference>
<evidence type="ECO:0000256" key="13">
    <source>
        <dbReference type="ARBA" id="ARBA00073211"/>
    </source>
</evidence>
<dbReference type="CDD" id="cd01367">
    <property type="entry name" value="KISc_KIF2_like"/>
    <property type="match status" value="1"/>
</dbReference>
<dbReference type="Gene3D" id="3.40.850.10">
    <property type="entry name" value="Kinesin motor domain"/>
    <property type="match status" value="1"/>
</dbReference>
<dbReference type="InterPro" id="IPR001752">
    <property type="entry name" value="Kinesin_motor_dom"/>
</dbReference>
<comment type="subunit">
    <text evidence="12">Interacts with CCP110, CEP97, TALPID3. Interacts with MPHOSPH9.</text>
</comment>
<evidence type="ECO:0000256" key="2">
    <source>
        <dbReference type="ARBA" id="ARBA00022490"/>
    </source>
</evidence>
<protein>
    <recommendedName>
        <fullName evidence="13">Kinesin-like protein KIF24</fullName>
    </recommendedName>
</protein>
<dbReference type="InterPro" id="IPR013761">
    <property type="entry name" value="SAM/pointed_sf"/>
</dbReference>
<dbReference type="GO" id="GO:0030030">
    <property type="term" value="P:cell projection organization"/>
    <property type="evidence" value="ECO:0007669"/>
    <property type="project" value="UniProtKB-KW"/>
</dbReference>
<dbReference type="PROSITE" id="PS50067">
    <property type="entry name" value="KINESIN_MOTOR_2"/>
    <property type="match status" value="1"/>
</dbReference>
<feature type="compositionally biased region" description="Low complexity" evidence="15">
    <location>
        <begin position="1248"/>
        <end position="1259"/>
    </location>
</feature>
<dbReference type="Proteomes" id="UP000591073">
    <property type="component" value="Unassembled WGS sequence"/>
</dbReference>
<keyword evidence="4" id="KW-0493">Microtubule</keyword>
<keyword evidence="2" id="KW-0963">Cytoplasm</keyword>
<reference evidence="17 18" key="1">
    <citation type="submission" date="2019-09" db="EMBL/GenBank/DDBJ databases">
        <title>Bird 10,000 Genomes (B10K) Project - Family phase.</title>
        <authorList>
            <person name="Zhang G."/>
        </authorList>
    </citation>
    <scope>NUCLEOTIDE SEQUENCE [LARGE SCALE GENOMIC DNA]</scope>
    <source>
        <strain evidence="17">B10K-DU-008-63</strain>
    </source>
</reference>
<feature type="region of interest" description="Disordered" evidence="15">
    <location>
        <begin position="555"/>
        <end position="602"/>
    </location>
</feature>
<comment type="function">
    <text evidence="10">Microtubule-dependent motor protein that acts as a negative regulator of ciliogenesis by mediating recruitment of CCP110 to mother centriole in cycling cells, leading to restrict nucleation of cilia at centrioles. Mediates depolymerization of microtubules of centriolar origin, possibly to suppress aberrant cilia formation. Following activation by NEK2 involved in disassembly of primary cilium during G2/M phase but does not disassemble fully formed ciliary axonemes. As cilium assembly and disassembly is proposed to coexist in a dynamic equilibrium may suppress nascent cilium assembly and, potentially, ciliar re-assembly in cells that have already disassembled their cilia ensuring the completion of cilium removal in the later stages of the cell cycle. Plays an important role in recruiting MPHOSPH9, a negative regulator of cilia formation to the distal end of mother centriole.</text>
</comment>
<dbReference type="SUPFAM" id="SSF47769">
    <property type="entry name" value="SAM/Pointed domain"/>
    <property type="match status" value="1"/>
</dbReference>
<feature type="non-terminal residue" evidence="17">
    <location>
        <position position="1"/>
    </location>
</feature>